<reference evidence="2 3" key="2">
    <citation type="submission" date="2018-03" db="EMBL/GenBank/DDBJ databases">
        <authorList>
            <person name="Keele B.F."/>
        </authorList>
    </citation>
    <scope>NUCLEOTIDE SEQUENCE [LARGE SCALE GENOMIC DNA]</scope>
    <source>
        <strain evidence="2 3">CCALA 016</strain>
    </source>
</reference>
<gene>
    <name evidence="2" type="ORF">C7H19_03190</name>
</gene>
<feature type="transmembrane region" description="Helical" evidence="1">
    <location>
        <begin position="21"/>
        <end position="41"/>
    </location>
</feature>
<name>A0A2T1M2T8_9CHRO</name>
<evidence type="ECO:0000256" key="1">
    <source>
        <dbReference type="SAM" id="Phobius"/>
    </source>
</evidence>
<keyword evidence="1" id="KW-1133">Transmembrane helix</keyword>
<keyword evidence="1" id="KW-0812">Transmembrane</keyword>
<reference evidence="2 3" key="1">
    <citation type="submission" date="2018-03" db="EMBL/GenBank/DDBJ databases">
        <title>The ancient ancestry and fast evolution of plastids.</title>
        <authorList>
            <person name="Moore K.R."/>
            <person name="Magnabosco C."/>
            <person name="Momper L."/>
            <person name="Gold D.A."/>
            <person name="Bosak T."/>
            <person name="Fournier G.P."/>
        </authorList>
    </citation>
    <scope>NUCLEOTIDE SEQUENCE [LARGE SCALE GENOMIC DNA]</scope>
    <source>
        <strain evidence="2 3">CCALA 016</strain>
    </source>
</reference>
<dbReference type="AlphaFoldDB" id="A0A2T1M2T8"/>
<proteinExistence type="predicted"/>
<dbReference type="EMBL" id="PXOH01000002">
    <property type="protein sequence ID" value="PSF39071.1"/>
    <property type="molecule type" value="Genomic_DNA"/>
</dbReference>
<organism evidence="2 3">
    <name type="scientific">Aphanothece hegewaldii CCALA 016</name>
    <dbReference type="NCBI Taxonomy" id="2107694"/>
    <lineage>
        <taxon>Bacteria</taxon>
        <taxon>Bacillati</taxon>
        <taxon>Cyanobacteriota</taxon>
        <taxon>Cyanophyceae</taxon>
        <taxon>Oscillatoriophycideae</taxon>
        <taxon>Chroococcales</taxon>
        <taxon>Aphanothecaceae</taxon>
        <taxon>Aphanothece</taxon>
    </lineage>
</organism>
<protein>
    <submittedName>
        <fullName evidence="2">Uncharacterized protein</fullName>
    </submittedName>
</protein>
<evidence type="ECO:0000313" key="2">
    <source>
        <dbReference type="EMBL" id="PSF39071.1"/>
    </source>
</evidence>
<dbReference type="Proteomes" id="UP000239001">
    <property type="component" value="Unassembled WGS sequence"/>
</dbReference>
<keyword evidence="3" id="KW-1185">Reference proteome</keyword>
<accession>A0A2T1M2T8</accession>
<evidence type="ECO:0000313" key="3">
    <source>
        <dbReference type="Proteomes" id="UP000239001"/>
    </source>
</evidence>
<comment type="caution">
    <text evidence="2">The sequence shown here is derived from an EMBL/GenBank/DDBJ whole genome shotgun (WGS) entry which is preliminary data.</text>
</comment>
<keyword evidence="1" id="KW-0472">Membrane</keyword>
<sequence>MESSSSSVKASEPHSNRWASFIGTTIAILTLTIPLLAISYYSSPNSDLPLQNSSSLLLQSNPLKE</sequence>